<dbReference type="SUPFAM" id="SSF54980">
    <property type="entry name" value="EF-G C-terminal domain-like"/>
    <property type="match status" value="1"/>
</dbReference>
<proteinExistence type="inferred from homology"/>
<feature type="binding site" evidence="8">
    <location>
        <begin position="24"/>
        <end position="31"/>
    </location>
    <ligand>
        <name>GTP</name>
        <dbReference type="ChEBI" id="CHEBI:37565"/>
    </ligand>
</feature>
<sequence length="543" mass="60254">MQNQSLLAELKRETARRRTFAIISHPDAGKTTLTEKLLLFGGAIAMAGAIKAKKAGRHATSDWMAIERERGISVTSSVMNFDFNGCAINLLDTPGHQDFSEDTYRVLTAVDSALMVIDSVKGVEAQTKKLMDVCRLRDTPIITFINKLDRDGRSPFELLDDIEQSLGIEAAPLSWPIGMGKLFKGVYDLRQARLRFFAGQEGQTGRDARPREAVVLQGLDDPALDELLGDTAAGELRRDVELLDGAGYPFDMDRYLSGKQTPVFFGSAINNFGVKELLEAVADLAPAPRPRRADVRDVSPLEEQFSGVVFKIQANMDAAHRDRVAFVRICSGRFSRGMKLRHHRLGKDFKASNAILFMAQERSGVEEAWPGDIIGIPNHGTLNVGDSLTAGEPLRFLGIPHFAPEHFRRVQIRNPFKAKQLEKGLAQLSEEGAIQFFRPVTGGGVLLGAVGALQFEVIAERLASEYDVEVELVGTKYNAARWLFAESKEPLDKLAREEPMAMVTDAAGYRVMMFTSQWMMERTIEKWTAIRFEATRECADTTL</sequence>
<dbReference type="Pfam" id="PF16658">
    <property type="entry name" value="RF3_C"/>
    <property type="match status" value="1"/>
</dbReference>
<dbReference type="InterPro" id="IPR031157">
    <property type="entry name" value="G_TR_CS"/>
</dbReference>
<dbReference type="CDD" id="cd04169">
    <property type="entry name" value="RF3"/>
    <property type="match status" value="1"/>
</dbReference>
<keyword evidence="4 8" id="KW-0547">Nucleotide-binding</keyword>
<evidence type="ECO:0000256" key="2">
    <source>
        <dbReference type="ARBA" id="ARBA00009978"/>
    </source>
</evidence>
<dbReference type="GO" id="GO:0005525">
    <property type="term" value="F:GTP binding"/>
    <property type="evidence" value="ECO:0007669"/>
    <property type="project" value="UniProtKB-UniRule"/>
</dbReference>
<keyword evidence="11" id="KW-1185">Reference proteome</keyword>
<dbReference type="Proteomes" id="UP000016587">
    <property type="component" value="Chromosome"/>
</dbReference>
<dbReference type="InterPro" id="IPR038467">
    <property type="entry name" value="RF3_dom_3_sf"/>
</dbReference>
<dbReference type="PANTHER" id="PTHR43556:SF2">
    <property type="entry name" value="PEPTIDE CHAIN RELEASE FACTOR RF3"/>
    <property type="match status" value="1"/>
</dbReference>
<dbReference type="InterPro" id="IPR032090">
    <property type="entry name" value="RF3_C"/>
</dbReference>
<organism evidence="10 11">
    <name type="scientific">Megalodesulfovibrio gigas (strain ATCC 19364 / DSM 1382 / NCIMB 9332 / VKM B-1759)</name>
    <name type="common">Desulfovibrio gigas</name>
    <dbReference type="NCBI Taxonomy" id="1121448"/>
    <lineage>
        <taxon>Bacteria</taxon>
        <taxon>Pseudomonadati</taxon>
        <taxon>Thermodesulfobacteriota</taxon>
        <taxon>Desulfovibrionia</taxon>
        <taxon>Desulfovibrionales</taxon>
        <taxon>Desulfovibrionaceae</taxon>
        <taxon>Megalodesulfovibrio</taxon>
    </lineage>
</organism>
<dbReference type="KEGG" id="dgg:DGI_2984"/>
<dbReference type="GO" id="GO:0005829">
    <property type="term" value="C:cytosol"/>
    <property type="evidence" value="ECO:0007669"/>
    <property type="project" value="TreeGrafter"/>
</dbReference>
<dbReference type="FunFam" id="3.40.50.300:FF:000542">
    <property type="entry name" value="Peptide chain release factor 3"/>
    <property type="match status" value="1"/>
</dbReference>
<evidence type="ECO:0000256" key="7">
    <source>
        <dbReference type="ARBA" id="ARBA00073639"/>
    </source>
</evidence>
<dbReference type="HOGENOM" id="CLU_002794_2_1_7"/>
<dbReference type="Gene3D" id="2.40.30.10">
    <property type="entry name" value="Translation factors"/>
    <property type="match status" value="1"/>
</dbReference>
<evidence type="ECO:0000256" key="5">
    <source>
        <dbReference type="ARBA" id="ARBA00022917"/>
    </source>
</evidence>
<dbReference type="RefSeq" id="WP_021761774.1">
    <property type="nucleotide sequence ID" value="NC_022444.1"/>
</dbReference>
<comment type="similarity">
    <text evidence="2 8">Belongs to the TRAFAC class translation factor GTPase superfamily. Classic translation factor GTPase family. PrfC subfamily.</text>
</comment>
<accession>T2GFL8</accession>
<dbReference type="PROSITE" id="PS00301">
    <property type="entry name" value="G_TR_1"/>
    <property type="match status" value="1"/>
</dbReference>
<evidence type="ECO:0000313" key="11">
    <source>
        <dbReference type="Proteomes" id="UP000016587"/>
    </source>
</evidence>
<keyword evidence="5 8" id="KW-0648">Protein biosynthesis</keyword>
<dbReference type="GO" id="GO:0016149">
    <property type="term" value="F:translation release factor activity, codon specific"/>
    <property type="evidence" value="ECO:0007669"/>
    <property type="project" value="UniProtKB-UniRule"/>
</dbReference>
<dbReference type="InterPro" id="IPR005225">
    <property type="entry name" value="Small_GTP-bd"/>
</dbReference>
<evidence type="ECO:0000259" key="9">
    <source>
        <dbReference type="PROSITE" id="PS51722"/>
    </source>
</evidence>
<evidence type="ECO:0000256" key="1">
    <source>
        <dbReference type="ARBA" id="ARBA00004496"/>
    </source>
</evidence>
<dbReference type="Gene3D" id="3.30.70.3280">
    <property type="entry name" value="Peptide chain release factor 3, domain III"/>
    <property type="match status" value="1"/>
</dbReference>
<dbReference type="InterPro" id="IPR000795">
    <property type="entry name" value="T_Tr_GTP-bd_dom"/>
</dbReference>
<dbReference type="PATRIC" id="fig|1121448.10.peg.2944"/>
<feature type="binding site" evidence="8">
    <location>
        <begin position="92"/>
        <end position="96"/>
    </location>
    <ligand>
        <name>GTP</name>
        <dbReference type="ChEBI" id="CHEBI:37565"/>
    </ligand>
</feature>
<dbReference type="Pfam" id="PF00009">
    <property type="entry name" value="GTP_EFTU"/>
    <property type="match status" value="1"/>
</dbReference>
<dbReference type="eggNOG" id="COG4108">
    <property type="taxonomic scope" value="Bacteria"/>
</dbReference>
<dbReference type="NCBIfam" id="TIGR00231">
    <property type="entry name" value="small_GTP"/>
    <property type="match status" value="1"/>
</dbReference>
<dbReference type="InterPro" id="IPR004548">
    <property type="entry name" value="PrfC"/>
</dbReference>
<dbReference type="GO" id="GO:0006449">
    <property type="term" value="P:regulation of translational termination"/>
    <property type="evidence" value="ECO:0007669"/>
    <property type="project" value="UniProtKB-UniRule"/>
</dbReference>
<dbReference type="PANTHER" id="PTHR43556">
    <property type="entry name" value="PEPTIDE CHAIN RELEASE FACTOR RF3"/>
    <property type="match status" value="1"/>
</dbReference>
<keyword evidence="3 8" id="KW-0963">Cytoplasm</keyword>
<dbReference type="SUPFAM" id="SSF50447">
    <property type="entry name" value="Translation proteins"/>
    <property type="match status" value="1"/>
</dbReference>
<dbReference type="AlphaFoldDB" id="T2GFL8"/>
<reference evidence="11" key="2">
    <citation type="submission" date="2013-07" db="EMBL/GenBank/DDBJ databases">
        <authorList>
            <person name="Morais-Silva F.O."/>
            <person name="Rezende A.M."/>
            <person name="Pimentel C."/>
            <person name="Resende D.M."/>
            <person name="Santos C.I."/>
            <person name="Clemente C."/>
            <person name="de Oliveira L.M."/>
            <person name="da Silva S.M."/>
            <person name="Costa D.A."/>
            <person name="Varela-Raposo A."/>
            <person name="Horacio E.C.A."/>
            <person name="Matos M."/>
            <person name="Flores O."/>
            <person name="Ruiz J.C."/>
            <person name="Rodrigues-Pousada C."/>
        </authorList>
    </citation>
    <scope>NUCLEOTIDE SEQUENCE [LARGE SCALE GENOMIC DNA]</scope>
    <source>
        <strain evidence="11">ATCC 19364 / DSM 1382 / NCIMB 9332 / VKM B-1759</strain>
    </source>
</reference>
<dbReference type="Pfam" id="PF22042">
    <property type="entry name" value="EF-G_D2"/>
    <property type="match status" value="1"/>
</dbReference>
<dbReference type="GO" id="GO:0016150">
    <property type="term" value="F:translation release factor activity, codon nonspecific"/>
    <property type="evidence" value="ECO:0007669"/>
    <property type="project" value="TreeGrafter"/>
</dbReference>
<dbReference type="NCBIfam" id="TIGR00503">
    <property type="entry name" value="prfC"/>
    <property type="match status" value="1"/>
</dbReference>
<keyword evidence="6 8" id="KW-0342">GTP-binding</keyword>
<dbReference type="PRINTS" id="PR00315">
    <property type="entry name" value="ELONGATNFCT"/>
</dbReference>
<dbReference type="PROSITE" id="PS51722">
    <property type="entry name" value="G_TR_2"/>
    <property type="match status" value="1"/>
</dbReference>
<dbReference type="EMBL" id="CP006585">
    <property type="protein sequence ID" value="AGW14707.1"/>
    <property type="molecule type" value="Genomic_DNA"/>
</dbReference>
<dbReference type="STRING" id="1121448.DGI_2984"/>
<gene>
    <name evidence="8" type="primary">prfC</name>
    <name evidence="10" type="ORF">DGI_2984</name>
</gene>
<dbReference type="Gene3D" id="3.40.50.300">
    <property type="entry name" value="P-loop containing nucleotide triphosphate hydrolases"/>
    <property type="match status" value="1"/>
</dbReference>
<dbReference type="InterPro" id="IPR041732">
    <property type="entry name" value="RF3_GTP-bd"/>
</dbReference>
<dbReference type="HAMAP" id="MF_00072">
    <property type="entry name" value="Rel_fac_3"/>
    <property type="match status" value="1"/>
</dbReference>
<dbReference type="InterPro" id="IPR027417">
    <property type="entry name" value="P-loop_NTPase"/>
</dbReference>
<reference evidence="10 11" key="1">
    <citation type="journal article" date="2013" name="J. Bacteriol.">
        <title>Roles of HynAB and Ech, the only two hydrogenases found in the model sulfate reducer Desulfovibrio gigas.</title>
        <authorList>
            <person name="Morais-Silva F.O."/>
            <person name="Santos C.I."/>
            <person name="Rodrigues R."/>
            <person name="Pereira I.A."/>
            <person name="Rodrigues-Pousada C."/>
        </authorList>
    </citation>
    <scope>NUCLEOTIDE SEQUENCE [LARGE SCALE GENOMIC DNA]</scope>
    <source>
        <strain evidence="11">ATCC 19364 / DSM 1382 / NCIMB 9332 / VKM B-1759</strain>
    </source>
</reference>
<dbReference type="InterPro" id="IPR035647">
    <property type="entry name" value="EFG_III/V"/>
</dbReference>
<evidence type="ECO:0000256" key="8">
    <source>
        <dbReference type="HAMAP-Rule" id="MF_00072"/>
    </source>
</evidence>
<dbReference type="InterPro" id="IPR053905">
    <property type="entry name" value="EF-G-like_DII"/>
</dbReference>
<evidence type="ECO:0000313" key="10">
    <source>
        <dbReference type="EMBL" id="AGW14707.1"/>
    </source>
</evidence>
<name>T2GFL8_MEGG1</name>
<dbReference type="SUPFAM" id="SSF52540">
    <property type="entry name" value="P-loop containing nucleoside triphosphate hydrolases"/>
    <property type="match status" value="1"/>
</dbReference>
<dbReference type="GO" id="GO:0003924">
    <property type="term" value="F:GTPase activity"/>
    <property type="evidence" value="ECO:0007669"/>
    <property type="project" value="InterPro"/>
</dbReference>
<evidence type="ECO:0000256" key="6">
    <source>
        <dbReference type="ARBA" id="ARBA00023134"/>
    </source>
</evidence>
<evidence type="ECO:0000256" key="4">
    <source>
        <dbReference type="ARBA" id="ARBA00022741"/>
    </source>
</evidence>
<dbReference type="NCBIfam" id="NF001964">
    <property type="entry name" value="PRK00741.1"/>
    <property type="match status" value="1"/>
</dbReference>
<comment type="function">
    <text evidence="8">Increases the formation of ribosomal termination complexes and stimulates activities of RF-1 and RF-2. It binds guanine nucleotides and has strong preference for UGA stop codons. It may interact directly with the ribosome. The stimulation of RF-1 and RF-2 is significantly reduced by GTP and GDP, but not by GMP.</text>
</comment>
<protein>
    <recommendedName>
        <fullName evidence="7 8">Peptide chain release factor 3</fullName>
        <shortName evidence="8">RF-3</shortName>
    </recommendedName>
</protein>
<feature type="binding site" evidence="8">
    <location>
        <begin position="146"/>
        <end position="149"/>
    </location>
    <ligand>
        <name>GTP</name>
        <dbReference type="ChEBI" id="CHEBI:37565"/>
    </ligand>
</feature>
<feature type="domain" description="Tr-type G" evidence="9">
    <location>
        <begin position="15"/>
        <end position="289"/>
    </location>
</feature>
<comment type="subcellular location">
    <subcellularLocation>
        <location evidence="1 8">Cytoplasm</location>
    </subcellularLocation>
</comment>
<dbReference type="OrthoDB" id="9801472at2"/>
<dbReference type="FunFam" id="3.30.70.3280:FF:000001">
    <property type="entry name" value="Peptide chain release factor 3"/>
    <property type="match status" value="1"/>
</dbReference>
<dbReference type="InterPro" id="IPR009000">
    <property type="entry name" value="Transl_B-barrel_sf"/>
</dbReference>
<evidence type="ECO:0000256" key="3">
    <source>
        <dbReference type="ARBA" id="ARBA00022490"/>
    </source>
</evidence>